<evidence type="ECO:0000259" key="2">
    <source>
        <dbReference type="Pfam" id="PF02698"/>
    </source>
</evidence>
<dbReference type="PANTHER" id="PTHR30336">
    <property type="entry name" value="INNER MEMBRANE PROTEIN, PROBABLE PERMEASE"/>
    <property type="match status" value="1"/>
</dbReference>
<proteinExistence type="predicted"/>
<feature type="transmembrane region" description="Helical" evidence="1">
    <location>
        <begin position="21"/>
        <end position="41"/>
    </location>
</feature>
<dbReference type="PANTHER" id="PTHR30336:SF6">
    <property type="entry name" value="INTEGRAL MEMBRANE PROTEIN"/>
    <property type="match status" value="1"/>
</dbReference>
<sequence>MTRRAVGLGQRLRRRSAQRRLFQLATVGCALALAPSGWLFVSAGDRVGTVASAPGAPVAVVFGAGLFEGKPSPYLAHRLDAAVELYERQKVQAILVTGDNGRTSYDETDAMRRYLIEHGVPEVRVVGDYAGFDTWDSCTRAHRIFGVDRAVLVSQDFHVRRALALCEAAGIESYAVGVPEVRDATWLYGGLREIPGAGKAMLNAWLRPDPLFLGPREPGIPRALADAGAGRADDGGTAVR</sequence>
<dbReference type="InterPro" id="IPR051599">
    <property type="entry name" value="Cell_Envelope_Assoc"/>
</dbReference>
<keyword evidence="1" id="KW-0812">Transmembrane</keyword>
<reference evidence="4" key="1">
    <citation type="journal article" date="2019" name="Int. J. Syst. Evol. Microbiol.">
        <title>The Global Catalogue of Microorganisms (GCM) 10K type strain sequencing project: providing services to taxonomists for standard genome sequencing and annotation.</title>
        <authorList>
            <consortium name="The Broad Institute Genomics Platform"/>
            <consortium name="The Broad Institute Genome Sequencing Center for Infectious Disease"/>
            <person name="Wu L."/>
            <person name="Ma J."/>
        </authorList>
    </citation>
    <scope>NUCLEOTIDE SEQUENCE [LARGE SCALE GENOMIC DNA]</scope>
    <source>
        <strain evidence="4">CGMCC 4.1437</strain>
    </source>
</reference>
<gene>
    <name evidence="3" type="ORF">ACFP3U_35610</name>
</gene>
<keyword evidence="4" id="KW-1185">Reference proteome</keyword>
<dbReference type="InterPro" id="IPR003848">
    <property type="entry name" value="DUF218"/>
</dbReference>
<organism evidence="3 4">
    <name type="scientific">Kitasatospora misakiensis</name>
    <dbReference type="NCBI Taxonomy" id="67330"/>
    <lineage>
        <taxon>Bacteria</taxon>
        <taxon>Bacillati</taxon>
        <taxon>Actinomycetota</taxon>
        <taxon>Actinomycetes</taxon>
        <taxon>Kitasatosporales</taxon>
        <taxon>Streptomycetaceae</taxon>
        <taxon>Kitasatospora</taxon>
    </lineage>
</organism>
<dbReference type="EMBL" id="JBHSOF010000089">
    <property type="protein sequence ID" value="MFC5668277.1"/>
    <property type="molecule type" value="Genomic_DNA"/>
</dbReference>
<dbReference type="Proteomes" id="UP001595975">
    <property type="component" value="Unassembled WGS sequence"/>
</dbReference>
<accession>A0ABW0XCL9</accession>
<keyword evidence="1" id="KW-0472">Membrane</keyword>
<keyword evidence="1" id="KW-1133">Transmembrane helix</keyword>
<dbReference type="CDD" id="cd06259">
    <property type="entry name" value="YdcF-like"/>
    <property type="match status" value="1"/>
</dbReference>
<evidence type="ECO:0000313" key="3">
    <source>
        <dbReference type="EMBL" id="MFC5668277.1"/>
    </source>
</evidence>
<name>A0ABW0XCL9_9ACTN</name>
<evidence type="ECO:0000256" key="1">
    <source>
        <dbReference type="SAM" id="Phobius"/>
    </source>
</evidence>
<feature type="domain" description="DUF218" evidence="2">
    <location>
        <begin position="58"/>
        <end position="178"/>
    </location>
</feature>
<comment type="caution">
    <text evidence="3">The sequence shown here is derived from an EMBL/GenBank/DDBJ whole genome shotgun (WGS) entry which is preliminary data.</text>
</comment>
<evidence type="ECO:0000313" key="4">
    <source>
        <dbReference type="Proteomes" id="UP001595975"/>
    </source>
</evidence>
<protein>
    <submittedName>
        <fullName evidence="3">Vancomycin high temperature exclusion protein</fullName>
    </submittedName>
</protein>
<dbReference type="RefSeq" id="WP_380229911.1">
    <property type="nucleotide sequence ID" value="NZ_JBHSOF010000089.1"/>
</dbReference>
<dbReference type="Pfam" id="PF02698">
    <property type="entry name" value="DUF218"/>
    <property type="match status" value="1"/>
</dbReference>